<proteinExistence type="inferred from homology"/>
<dbReference type="InterPro" id="IPR035906">
    <property type="entry name" value="MetI-like_sf"/>
</dbReference>
<feature type="transmembrane region" description="Helical" evidence="8">
    <location>
        <begin position="69"/>
        <end position="98"/>
    </location>
</feature>
<dbReference type="SUPFAM" id="SSF161098">
    <property type="entry name" value="MetI-like"/>
    <property type="match status" value="1"/>
</dbReference>
<keyword evidence="3" id="KW-1003">Cell membrane</keyword>
<evidence type="ECO:0000256" key="3">
    <source>
        <dbReference type="ARBA" id="ARBA00022475"/>
    </source>
</evidence>
<keyword evidence="11" id="KW-1185">Reference proteome</keyword>
<dbReference type="Gene3D" id="1.10.3720.10">
    <property type="entry name" value="MetI-like"/>
    <property type="match status" value="1"/>
</dbReference>
<feature type="transmembrane region" description="Helical" evidence="8">
    <location>
        <begin position="30"/>
        <end position="48"/>
    </location>
</feature>
<feature type="transmembrane region" description="Helical" evidence="8">
    <location>
        <begin position="110"/>
        <end position="136"/>
    </location>
</feature>
<evidence type="ECO:0000259" key="9">
    <source>
        <dbReference type="PROSITE" id="PS50928"/>
    </source>
</evidence>
<reference evidence="10 11" key="1">
    <citation type="journal article" date="2019" name="Int. J. Syst. Evol. Microbiol.">
        <title>The Global Catalogue of Microorganisms (GCM) 10K type strain sequencing project: providing services to taxonomists for standard genome sequencing and annotation.</title>
        <authorList>
            <consortium name="The Broad Institute Genomics Platform"/>
            <consortium name="The Broad Institute Genome Sequencing Center for Infectious Disease"/>
            <person name="Wu L."/>
            <person name="Ma J."/>
        </authorList>
    </citation>
    <scope>NUCLEOTIDE SEQUENCE [LARGE SCALE GENOMIC DNA]</scope>
    <source>
        <strain evidence="10 11">JCM 15309</strain>
    </source>
</reference>
<evidence type="ECO:0000313" key="10">
    <source>
        <dbReference type="EMBL" id="GAA1957362.1"/>
    </source>
</evidence>
<dbReference type="Proteomes" id="UP001500571">
    <property type="component" value="Unassembled WGS sequence"/>
</dbReference>
<dbReference type="PROSITE" id="PS50928">
    <property type="entry name" value="ABC_TM1"/>
    <property type="match status" value="1"/>
</dbReference>
<evidence type="ECO:0000313" key="11">
    <source>
        <dbReference type="Proteomes" id="UP001500571"/>
    </source>
</evidence>
<comment type="subcellular location">
    <subcellularLocation>
        <location evidence="1 8">Cell membrane</location>
        <topology evidence="1 8">Multi-pass membrane protein</topology>
    </subcellularLocation>
</comment>
<dbReference type="NCBIfam" id="TIGR01726">
    <property type="entry name" value="HEQRo_perm_3TM"/>
    <property type="match status" value="1"/>
</dbReference>
<gene>
    <name evidence="10" type="ORF">GCM10009798_15950</name>
</gene>
<evidence type="ECO:0000256" key="4">
    <source>
        <dbReference type="ARBA" id="ARBA00022692"/>
    </source>
</evidence>
<keyword evidence="5" id="KW-0029">Amino-acid transport</keyword>
<evidence type="ECO:0000256" key="5">
    <source>
        <dbReference type="ARBA" id="ARBA00022970"/>
    </source>
</evidence>
<evidence type="ECO:0000256" key="8">
    <source>
        <dbReference type="RuleBase" id="RU363032"/>
    </source>
</evidence>
<sequence length="315" mass="33874">MSAVTAPQADRAAPARTASDDLDVVPLRHWGRWVAALLVGLVAASFLLSLARNPNLDWTTVGTYLTKDFVIRGVGITLLLTALAMVIGTVGGVLVAVMRLSANPVLSWSAWLFVWFFRGTPLLVQIIFWGFLAALYERIQIGVPFTGWHLVDLDTNAVVTPIVAAVLALGLNEMAYAAEIVRGGILSVEDGQDDAATALGLTRAQTMRTIVLPQAMRVIVPPMGNETITMLKSTALVSVIGGRDLLTAVQSVYAQNFKVIPLLVVAAMWYLALTSVLSLGQYFLERRFGRGRRGSAGPGVISRWFKVSAAEGVAR</sequence>
<keyword evidence="2 8" id="KW-0813">Transport</keyword>
<dbReference type="InterPro" id="IPR043429">
    <property type="entry name" value="ArtM/GltK/GlnP/TcyL/YhdX-like"/>
</dbReference>
<dbReference type="CDD" id="cd06261">
    <property type="entry name" value="TM_PBP2"/>
    <property type="match status" value="1"/>
</dbReference>
<dbReference type="PANTHER" id="PTHR30614">
    <property type="entry name" value="MEMBRANE COMPONENT OF AMINO ACID ABC TRANSPORTER"/>
    <property type="match status" value="1"/>
</dbReference>
<dbReference type="PANTHER" id="PTHR30614:SF0">
    <property type="entry name" value="L-CYSTINE TRANSPORT SYSTEM PERMEASE PROTEIN TCYL"/>
    <property type="match status" value="1"/>
</dbReference>
<keyword evidence="6 8" id="KW-1133">Transmembrane helix</keyword>
<accession>A0ABN2QRW9</accession>
<keyword evidence="7 8" id="KW-0472">Membrane</keyword>
<organism evidence="10 11">
    <name type="scientific">Nocardioides panacihumi</name>
    <dbReference type="NCBI Taxonomy" id="400774"/>
    <lineage>
        <taxon>Bacteria</taxon>
        <taxon>Bacillati</taxon>
        <taxon>Actinomycetota</taxon>
        <taxon>Actinomycetes</taxon>
        <taxon>Propionibacteriales</taxon>
        <taxon>Nocardioidaceae</taxon>
        <taxon>Nocardioides</taxon>
    </lineage>
</organism>
<feature type="transmembrane region" description="Helical" evidence="8">
    <location>
        <begin position="259"/>
        <end position="284"/>
    </location>
</feature>
<dbReference type="Pfam" id="PF00528">
    <property type="entry name" value="BPD_transp_1"/>
    <property type="match status" value="1"/>
</dbReference>
<evidence type="ECO:0000256" key="1">
    <source>
        <dbReference type="ARBA" id="ARBA00004651"/>
    </source>
</evidence>
<protein>
    <submittedName>
        <fullName evidence="10">Amino acid ABC transporter permease</fullName>
    </submittedName>
</protein>
<evidence type="ECO:0000256" key="2">
    <source>
        <dbReference type="ARBA" id="ARBA00022448"/>
    </source>
</evidence>
<comment type="caution">
    <text evidence="10">The sequence shown here is derived from an EMBL/GenBank/DDBJ whole genome shotgun (WGS) entry which is preliminary data.</text>
</comment>
<feature type="domain" description="ABC transmembrane type-1" evidence="9">
    <location>
        <begin position="74"/>
        <end position="281"/>
    </location>
</feature>
<evidence type="ECO:0000256" key="6">
    <source>
        <dbReference type="ARBA" id="ARBA00022989"/>
    </source>
</evidence>
<name>A0ABN2QRW9_9ACTN</name>
<dbReference type="InterPro" id="IPR010065">
    <property type="entry name" value="AA_ABC_transptr_permease_3TM"/>
</dbReference>
<dbReference type="InterPro" id="IPR000515">
    <property type="entry name" value="MetI-like"/>
</dbReference>
<evidence type="ECO:0000256" key="7">
    <source>
        <dbReference type="ARBA" id="ARBA00023136"/>
    </source>
</evidence>
<comment type="similarity">
    <text evidence="8">Belongs to the binding-protein-dependent transport system permease family.</text>
</comment>
<dbReference type="EMBL" id="BAAAPB010000001">
    <property type="protein sequence ID" value="GAA1957362.1"/>
    <property type="molecule type" value="Genomic_DNA"/>
</dbReference>
<keyword evidence="4 8" id="KW-0812">Transmembrane</keyword>